<dbReference type="Gene3D" id="2.40.50.180">
    <property type="entry name" value="CheA-289, Domain 4"/>
    <property type="match status" value="1"/>
</dbReference>
<dbReference type="SUPFAM" id="SSF52172">
    <property type="entry name" value="CheY-like"/>
    <property type="match status" value="1"/>
</dbReference>
<dbReference type="Pfam" id="PF00072">
    <property type="entry name" value="Response_reg"/>
    <property type="match status" value="1"/>
</dbReference>
<dbReference type="Gene3D" id="2.30.30.40">
    <property type="entry name" value="SH3 Domains"/>
    <property type="match status" value="1"/>
</dbReference>
<dbReference type="InterPro" id="IPR011006">
    <property type="entry name" value="CheY-like_superfamily"/>
</dbReference>
<evidence type="ECO:0000256" key="1">
    <source>
        <dbReference type="PROSITE-ProRule" id="PRU00169"/>
    </source>
</evidence>
<dbReference type="PIRSF" id="PIRSF002867">
    <property type="entry name" value="CheV"/>
    <property type="match status" value="1"/>
</dbReference>
<dbReference type="SMART" id="SM00448">
    <property type="entry name" value="REC"/>
    <property type="match status" value="1"/>
</dbReference>
<dbReference type="PANTHER" id="PTHR47233">
    <property type="entry name" value="CHEMOTAXIS PROTEIN CHEV"/>
    <property type="match status" value="1"/>
</dbReference>
<accession>A0ABV3X2U6</accession>
<dbReference type="SUPFAM" id="SSF50341">
    <property type="entry name" value="CheW-like"/>
    <property type="match status" value="1"/>
</dbReference>
<dbReference type="InterPro" id="IPR036061">
    <property type="entry name" value="CheW-like_dom_sf"/>
</dbReference>
<feature type="domain" description="Response regulatory" evidence="2">
    <location>
        <begin position="183"/>
        <end position="311"/>
    </location>
</feature>
<dbReference type="InterPro" id="IPR002545">
    <property type="entry name" value="CheW-lke_dom"/>
</dbReference>
<gene>
    <name evidence="4" type="ORF">QCO44_02375</name>
</gene>
<dbReference type="Gene3D" id="3.40.50.2300">
    <property type="match status" value="1"/>
</dbReference>
<dbReference type="Pfam" id="PF01584">
    <property type="entry name" value="CheW"/>
    <property type="match status" value="1"/>
</dbReference>
<dbReference type="EMBL" id="JARVLH010000001">
    <property type="protein sequence ID" value="MEX5284492.1"/>
    <property type="molecule type" value="Genomic_DNA"/>
</dbReference>
<keyword evidence="1" id="KW-0597">Phosphoprotein</keyword>
<dbReference type="PROSITE" id="PS50851">
    <property type="entry name" value="CHEW"/>
    <property type="match status" value="1"/>
</dbReference>
<dbReference type="Proteomes" id="UP001559623">
    <property type="component" value="Unassembled WGS sequence"/>
</dbReference>
<reference evidence="4 5" key="1">
    <citation type="submission" date="2023-04" db="EMBL/GenBank/DDBJ databases">
        <title>Genome Sequence of Selenomonas sputigena ATCC 33150.</title>
        <authorList>
            <person name="Miller D.P."/>
            <person name="Anvari S."/>
            <person name="Polson S.W."/>
            <person name="Macdonald M."/>
            <person name="Mcdowell J.V."/>
        </authorList>
    </citation>
    <scope>NUCLEOTIDE SEQUENCE [LARGE SCALE GENOMIC DNA]</scope>
    <source>
        <strain evidence="4 5">ATCC 33150</strain>
    </source>
</reference>
<comment type="caution">
    <text evidence="4">The sequence shown here is derived from an EMBL/GenBank/DDBJ whole genome shotgun (WGS) entry which is preliminary data.</text>
</comment>
<evidence type="ECO:0000259" key="2">
    <source>
        <dbReference type="PROSITE" id="PS50110"/>
    </source>
</evidence>
<dbReference type="RefSeq" id="WP_368846199.1">
    <property type="nucleotide sequence ID" value="NZ_CP194411.1"/>
</dbReference>
<dbReference type="PROSITE" id="PS50110">
    <property type="entry name" value="RESPONSE_REGULATORY"/>
    <property type="match status" value="1"/>
</dbReference>
<feature type="modified residue" description="4-aspartylphosphate" evidence="1">
    <location>
        <position position="244"/>
    </location>
</feature>
<evidence type="ECO:0000259" key="3">
    <source>
        <dbReference type="PROSITE" id="PS50851"/>
    </source>
</evidence>
<organism evidence="4 5">
    <name type="scientific">Selenomonas sputigena</name>
    <dbReference type="NCBI Taxonomy" id="69823"/>
    <lineage>
        <taxon>Bacteria</taxon>
        <taxon>Bacillati</taxon>
        <taxon>Bacillota</taxon>
        <taxon>Negativicutes</taxon>
        <taxon>Selenomonadales</taxon>
        <taxon>Selenomonadaceae</taxon>
        <taxon>Selenomonas</taxon>
    </lineage>
</organism>
<protein>
    <submittedName>
        <fullName evidence="4">Chemotaxis protein</fullName>
    </submittedName>
</protein>
<name>A0ABV3X2U6_9FIRM</name>
<proteinExistence type="predicted"/>
<feature type="domain" description="CheW-like" evidence="3">
    <location>
        <begin position="19"/>
        <end position="159"/>
    </location>
</feature>
<dbReference type="PANTHER" id="PTHR47233:SF3">
    <property type="entry name" value="CHEMOTAXIS PROTEIN CHEV"/>
    <property type="match status" value="1"/>
</dbReference>
<evidence type="ECO:0000313" key="5">
    <source>
        <dbReference type="Proteomes" id="UP001559623"/>
    </source>
</evidence>
<dbReference type="SMART" id="SM00260">
    <property type="entry name" value="CheW"/>
    <property type="match status" value="1"/>
</dbReference>
<dbReference type="InterPro" id="IPR001789">
    <property type="entry name" value="Sig_transdc_resp-reg_receiver"/>
</dbReference>
<sequence length="322" mass="36086">MADAKDEKKGILLETGTNEFEIIEFNIGAVDYGINVAKVREVIKATDFPVTTMPQAHPYINGLFTLRGRAVPLVDLPRCLGVTSGQTSGRSQNIIVTEINGYDMGFLVDNVSRIHRISWKNMEPAPEVGDQSRVVGLVKMEGKIVLLLDFETIMAEINPEINQKLTTVDETSEDIRQRRAQQHIVVAEDSVLLRDLLVDTLHGAGYTFVRDFGNGEDAWNYLRGIAEKTEPDKIFEKVRIVISDVEMPKMDGHRLLKLVRGDDRLRALPLILFSSLISEEMRRKGDDLGASAQISKPEINQLIHTLDKLIFGIDTSDMDEDL</sequence>
<evidence type="ECO:0000313" key="4">
    <source>
        <dbReference type="EMBL" id="MEX5284492.1"/>
    </source>
</evidence>
<keyword evidence="5" id="KW-1185">Reference proteome</keyword>
<dbReference type="InterPro" id="IPR024181">
    <property type="entry name" value="Chemotax_regulator_CheV"/>
</dbReference>